<protein>
    <submittedName>
        <fullName evidence="1">Uncharacterized protein</fullName>
    </submittedName>
</protein>
<dbReference type="EMBL" id="UINC01006955">
    <property type="protein sequence ID" value="SVA30613.1"/>
    <property type="molecule type" value="Genomic_DNA"/>
</dbReference>
<gene>
    <name evidence="1" type="ORF">METZ01_LOCUS83467</name>
</gene>
<evidence type="ECO:0000313" key="1">
    <source>
        <dbReference type="EMBL" id="SVA30613.1"/>
    </source>
</evidence>
<accession>A0A381UUM1</accession>
<reference evidence="1" key="1">
    <citation type="submission" date="2018-05" db="EMBL/GenBank/DDBJ databases">
        <authorList>
            <person name="Lanie J.A."/>
            <person name="Ng W.-L."/>
            <person name="Kazmierczak K.M."/>
            <person name="Andrzejewski T.M."/>
            <person name="Davidsen T.M."/>
            <person name="Wayne K.J."/>
            <person name="Tettelin H."/>
            <person name="Glass J.I."/>
            <person name="Rusch D."/>
            <person name="Podicherti R."/>
            <person name="Tsui H.-C.T."/>
            <person name="Winkler M.E."/>
        </authorList>
    </citation>
    <scope>NUCLEOTIDE SEQUENCE</scope>
</reference>
<proteinExistence type="predicted"/>
<organism evidence="1">
    <name type="scientific">marine metagenome</name>
    <dbReference type="NCBI Taxonomy" id="408172"/>
    <lineage>
        <taxon>unclassified sequences</taxon>
        <taxon>metagenomes</taxon>
        <taxon>ecological metagenomes</taxon>
    </lineage>
</organism>
<sequence>MPFIETEAKSEYKIIDGKKTHVITPECEVTLTNMETGKEYFSDKEADDDVNDGATATKREHIRRDVHIKVAAIDLGAGSGEL</sequence>
<dbReference type="AlphaFoldDB" id="A0A381UUM1"/>
<name>A0A381UUM1_9ZZZZ</name>